<dbReference type="RefSeq" id="YP_009998601.1">
    <property type="nucleotide sequence ID" value="NC_052989.1"/>
</dbReference>
<reference evidence="1 2" key="1">
    <citation type="submission" date="2020-04" db="EMBL/GenBank/DDBJ databases">
        <title>Characterization and complete genome analysis of a novel phage JC01 infecting Cronobacter sakazakii.</title>
        <authorList>
            <person name="Jiang J."/>
            <person name="Zhao C."/>
            <person name="Tie D."/>
            <person name="Li Z."/>
        </authorList>
    </citation>
    <scope>NUCLEOTIDE SEQUENCE [LARGE SCALE GENOMIC DNA]</scope>
</reference>
<sequence length="64" mass="7258">MVTVRIIPGAIRQIWQPEPERASFEVRVDEDLDVMSLELPSGTRVALDYTAICDMVKAIEARKK</sequence>
<organism evidence="1 2">
    <name type="scientific">Cronobacter phage JC01</name>
    <dbReference type="NCBI Taxonomy" id="2729575"/>
    <lineage>
        <taxon>Viruses</taxon>
        <taxon>Duplodnaviria</taxon>
        <taxon>Heunggongvirae</taxon>
        <taxon>Uroviricota</taxon>
        <taxon>Caudoviricetes</taxon>
        <taxon>Casjensviridae</taxon>
        <taxon>Jacunavirus</taxon>
        <taxon>Jacunavirus JC01</taxon>
    </lineage>
</organism>
<evidence type="ECO:0000313" key="1">
    <source>
        <dbReference type="EMBL" id="QJI52277.1"/>
    </source>
</evidence>
<dbReference type="EMBL" id="MT330372">
    <property type="protein sequence ID" value="QJI52277.1"/>
    <property type="molecule type" value="Genomic_DNA"/>
</dbReference>
<protein>
    <submittedName>
        <fullName evidence="1">Uncharacterized protein</fullName>
    </submittedName>
</protein>
<evidence type="ECO:0000313" key="2">
    <source>
        <dbReference type="Proteomes" id="UP000502753"/>
    </source>
</evidence>
<keyword evidence="2" id="KW-1185">Reference proteome</keyword>
<proteinExistence type="predicted"/>
<dbReference type="Proteomes" id="UP000502753">
    <property type="component" value="Segment"/>
</dbReference>
<dbReference type="GeneID" id="62681192"/>
<dbReference type="KEGG" id="vg:62681192"/>
<accession>A0A6M3YQZ6</accession>
<name>A0A6M3YQZ6_9CAUD</name>